<feature type="coiled-coil region" evidence="1">
    <location>
        <begin position="293"/>
        <end position="324"/>
    </location>
</feature>
<dbReference type="SMART" id="SM00225">
    <property type="entry name" value="BTB"/>
    <property type="match status" value="1"/>
</dbReference>
<dbReference type="VEuPathDB" id="FungiDB:AB675_3513"/>
<dbReference type="GeneID" id="28735450"/>
<protein>
    <recommendedName>
        <fullName evidence="2">BTB domain-containing protein</fullName>
    </recommendedName>
</protein>
<dbReference type="SUPFAM" id="SSF54695">
    <property type="entry name" value="POZ domain"/>
    <property type="match status" value="1"/>
</dbReference>
<dbReference type="RefSeq" id="XP_017999571.1">
    <property type="nucleotide sequence ID" value="XM_018143570.1"/>
</dbReference>
<dbReference type="STRING" id="1664694.A0A0N0NLV1"/>
<dbReference type="InterPro" id="IPR011333">
    <property type="entry name" value="SKP1/BTB/POZ_sf"/>
</dbReference>
<sequence length="330" mass="37254">MDAEVSSIPDDTAMAANTAALASLFYNSDFSDVTIKCQAREWKLHRVILASKCDFFRAACGGQFKVRYLKLKDLVSASDQLTATVQEAITGEIDLSDDDPEALDIVFRYIYTDSVVCIQKDLHDDFMPPGYLVTLLETARSADKYGLPGLALAAHDQLRQHFHRPIGPTVGSFVRIDVAKEIDQVLLLLHRLWEDEQNAKEAELRKFMLTELFAGLKGEDRKWFFRSSIKGHWQHSPADSKGCTDKQTRQIAVIDDLFNRHPQFAFTIMKIVFDETGEFLRYVDDRQAAVCKLEQTESVLNATIEELTDTNQDLRGEVADLKTKLGAAQQ</sequence>
<gene>
    <name evidence="3" type="ORF">AB675_3513</name>
</gene>
<keyword evidence="1" id="KW-0175">Coiled coil</keyword>
<dbReference type="Pfam" id="PF00651">
    <property type="entry name" value="BTB"/>
    <property type="match status" value="1"/>
</dbReference>
<evidence type="ECO:0000313" key="4">
    <source>
        <dbReference type="Proteomes" id="UP000038010"/>
    </source>
</evidence>
<dbReference type="Gene3D" id="3.30.710.10">
    <property type="entry name" value="Potassium Channel Kv1.1, Chain A"/>
    <property type="match status" value="1"/>
</dbReference>
<evidence type="ECO:0000259" key="2">
    <source>
        <dbReference type="PROSITE" id="PS50097"/>
    </source>
</evidence>
<feature type="domain" description="BTB" evidence="2">
    <location>
        <begin position="31"/>
        <end position="119"/>
    </location>
</feature>
<keyword evidence="4" id="KW-1185">Reference proteome</keyword>
<dbReference type="PROSITE" id="PS50097">
    <property type="entry name" value="BTB"/>
    <property type="match status" value="1"/>
</dbReference>
<evidence type="ECO:0000256" key="1">
    <source>
        <dbReference type="SAM" id="Coils"/>
    </source>
</evidence>
<accession>A0A0N0NLV1</accession>
<comment type="caution">
    <text evidence="3">The sequence shown here is derived from an EMBL/GenBank/DDBJ whole genome shotgun (WGS) entry which is preliminary data.</text>
</comment>
<dbReference type="InterPro" id="IPR000210">
    <property type="entry name" value="BTB/POZ_dom"/>
</dbReference>
<dbReference type="EMBL" id="LFJN01000014">
    <property type="protein sequence ID" value="KPI39608.1"/>
    <property type="molecule type" value="Genomic_DNA"/>
</dbReference>
<proteinExistence type="predicted"/>
<organism evidence="3 4">
    <name type="scientific">Cyphellophora attinorum</name>
    <dbReference type="NCBI Taxonomy" id="1664694"/>
    <lineage>
        <taxon>Eukaryota</taxon>
        <taxon>Fungi</taxon>
        <taxon>Dikarya</taxon>
        <taxon>Ascomycota</taxon>
        <taxon>Pezizomycotina</taxon>
        <taxon>Eurotiomycetes</taxon>
        <taxon>Chaetothyriomycetidae</taxon>
        <taxon>Chaetothyriales</taxon>
        <taxon>Cyphellophoraceae</taxon>
        <taxon>Cyphellophora</taxon>
    </lineage>
</organism>
<evidence type="ECO:0000313" key="3">
    <source>
        <dbReference type="EMBL" id="KPI39608.1"/>
    </source>
</evidence>
<dbReference type="CDD" id="cd18186">
    <property type="entry name" value="BTB_POZ_ZBTB_KLHL-like"/>
    <property type="match status" value="1"/>
</dbReference>
<dbReference type="Proteomes" id="UP000038010">
    <property type="component" value="Unassembled WGS sequence"/>
</dbReference>
<dbReference type="PANTHER" id="PTHR24413">
    <property type="entry name" value="SPECKLE-TYPE POZ PROTEIN"/>
    <property type="match status" value="1"/>
</dbReference>
<name>A0A0N0NLV1_9EURO</name>
<dbReference type="OrthoDB" id="6359816at2759"/>
<dbReference type="AlphaFoldDB" id="A0A0N0NLV1"/>
<reference evidence="3 4" key="1">
    <citation type="submission" date="2015-06" db="EMBL/GenBank/DDBJ databases">
        <title>Draft genome of the ant-associated black yeast Phialophora attae CBS 131958.</title>
        <authorList>
            <person name="Moreno L.F."/>
            <person name="Stielow B.J."/>
            <person name="de Hoog S."/>
            <person name="Vicente V.A."/>
            <person name="Weiss V.A."/>
            <person name="de Vries M."/>
            <person name="Cruz L.M."/>
            <person name="Souza E.M."/>
        </authorList>
    </citation>
    <scope>NUCLEOTIDE SEQUENCE [LARGE SCALE GENOMIC DNA]</scope>
    <source>
        <strain evidence="3 4">CBS 131958</strain>
    </source>
</reference>